<feature type="transmembrane region" description="Helical" evidence="7">
    <location>
        <begin position="146"/>
        <end position="166"/>
    </location>
</feature>
<gene>
    <name evidence="8" type="ORF">A2930_03155</name>
</gene>
<dbReference type="Proteomes" id="UP000178114">
    <property type="component" value="Unassembled WGS sequence"/>
</dbReference>
<dbReference type="Pfam" id="PF03092">
    <property type="entry name" value="BT1"/>
    <property type="match status" value="1"/>
</dbReference>
<evidence type="ECO:0008006" key="10">
    <source>
        <dbReference type="Google" id="ProtNLM"/>
    </source>
</evidence>
<keyword evidence="5 7" id="KW-1133">Transmembrane helix</keyword>
<reference evidence="8 9" key="1">
    <citation type="journal article" date="2016" name="Nat. Commun.">
        <title>Thousands of microbial genomes shed light on interconnected biogeochemical processes in an aquifer system.</title>
        <authorList>
            <person name="Anantharaman K."/>
            <person name="Brown C.T."/>
            <person name="Hug L.A."/>
            <person name="Sharon I."/>
            <person name="Castelle C.J."/>
            <person name="Probst A.J."/>
            <person name="Thomas B.C."/>
            <person name="Singh A."/>
            <person name="Wilkins M.J."/>
            <person name="Karaoz U."/>
            <person name="Brodie E.L."/>
            <person name="Williams K.H."/>
            <person name="Hubbard S.S."/>
            <person name="Banfield J.F."/>
        </authorList>
    </citation>
    <scope>NUCLEOTIDE SEQUENCE [LARGE SCALE GENOMIC DNA]</scope>
</reference>
<dbReference type="PANTHER" id="PTHR31585">
    <property type="entry name" value="FOLATE-BIOPTERIN TRANSPORTER 1, CHLOROPLASTIC"/>
    <property type="match status" value="1"/>
</dbReference>
<evidence type="ECO:0000256" key="5">
    <source>
        <dbReference type="ARBA" id="ARBA00022989"/>
    </source>
</evidence>
<dbReference type="EMBL" id="MFID01000021">
    <property type="protein sequence ID" value="OGF80970.1"/>
    <property type="molecule type" value="Genomic_DNA"/>
</dbReference>
<evidence type="ECO:0000256" key="4">
    <source>
        <dbReference type="ARBA" id="ARBA00022692"/>
    </source>
</evidence>
<feature type="transmembrane region" description="Helical" evidence="7">
    <location>
        <begin position="318"/>
        <end position="343"/>
    </location>
</feature>
<feature type="transmembrane region" description="Helical" evidence="7">
    <location>
        <begin position="382"/>
        <end position="403"/>
    </location>
</feature>
<proteinExistence type="inferred from homology"/>
<comment type="similarity">
    <text evidence="2">Belongs to the major facilitator superfamily. Folate-biopterin transporter (TC 2.A.71) family.</text>
</comment>
<organism evidence="8 9">
    <name type="scientific">Candidatus Giovannonibacteria bacterium RIFCSPLOWO2_01_FULL_45_34</name>
    <dbReference type="NCBI Taxonomy" id="1798351"/>
    <lineage>
        <taxon>Bacteria</taxon>
        <taxon>Candidatus Giovannoniibacteriota</taxon>
    </lineage>
</organism>
<sequence>MQSNRDLIKLGFVFGLIYFFSTNGLANLPGISVTFLLKEKIGLSASQASYFAAVSMLGWCIKPLWGMLSDAVPIFGYRRKPYLILTCLAAAFVWFWLGRTENYTAPLLLMMFTISSFTYAFNDVACDGLMLDKGKATGLTGEFQSVQWGAVFAAGIITSLAGGWVADNWTQQNIFLVNAVFPLFAGLVIFFLVKEDKSVSAGGQMRKSFLAIRETCRDKHLWLVVFFLFFWAFRPSAGIPFQYYAMDVLKFDKIFFGIAGAVVGAAAIVGAFVFAKFQKNFRQKRIINLAILFGVLTAIFDLVYFTETLKNDLFLAKAVYLVSAALLGSMSSFILLPLLNLAASVCPKYSEGTTFALLTSFWNIGGLGSSALGGWLFDQIGLQLLIIVSALFAVLSWFIVPYLKLEEKKGE</sequence>
<dbReference type="SUPFAM" id="SSF103473">
    <property type="entry name" value="MFS general substrate transporter"/>
    <property type="match status" value="1"/>
</dbReference>
<evidence type="ECO:0000256" key="3">
    <source>
        <dbReference type="ARBA" id="ARBA00022448"/>
    </source>
</evidence>
<comment type="subcellular location">
    <subcellularLocation>
        <location evidence="1">Membrane</location>
        <topology evidence="1">Multi-pass membrane protein</topology>
    </subcellularLocation>
</comment>
<dbReference type="AlphaFoldDB" id="A0A1F5WZA7"/>
<name>A0A1F5WZA7_9BACT</name>
<dbReference type="PANTHER" id="PTHR31585:SF0">
    <property type="entry name" value="FOLATE-BIOPTERIN TRANSPORTER 1, CHLOROPLASTIC"/>
    <property type="match status" value="1"/>
</dbReference>
<protein>
    <recommendedName>
        <fullName evidence="10">Major facilitator superfamily (MFS) profile domain-containing protein</fullName>
    </recommendedName>
</protein>
<evidence type="ECO:0000313" key="9">
    <source>
        <dbReference type="Proteomes" id="UP000178114"/>
    </source>
</evidence>
<evidence type="ECO:0000313" key="8">
    <source>
        <dbReference type="EMBL" id="OGF80970.1"/>
    </source>
</evidence>
<dbReference type="Gene3D" id="1.20.1250.20">
    <property type="entry name" value="MFS general substrate transporter like domains"/>
    <property type="match status" value="2"/>
</dbReference>
<evidence type="ECO:0000256" key="6">
    <source>
        <dbReference type="ARBA" id="ARBA00023136"/>
    </source>
</evidence>
<feature type="transmembrane region" description="Helical" evidence="7">
    <location>
        <begin position="355"/>
        <end position="376"/>
    </location>
</feature>
<dbReference type="GO" id="GO:0016020">
    <property type="term" value="C:membrane"/>
    <property type="evidence" value="ECO:0007669"/>
    <property type="project" value="UniProtKB-SubCell"/>
</dbReference>
<accession>A0A1F5WZA7</accession>
<feature type="transmembrane region" description="Helical" evidence="7">
    <location>
        <begin position="254"/>
        <end position="274"/>
    </location>
</feature>
<evidence type="ECO:0000256" key="1">
    <source>
        <dbReference type="ARBA" id="ARBA00004141"/>
    </source>
</evidence>
<feature type="transmembrane region" description="Helical" evidence="7">
    <location>
        <begin position="221"/>
        <end position="242"/>
    </location>
</feature>
<feature type="transmembrane region" description="Helical" evidence="7">
    <location>
        <begin position="7"/>
        <end position="28"/>
    </location>
</feature>
<keyword evidence="6 7" id="KW-0472">Membrane</keyword>
<keyword evidence="3" id="KW-0813">Transport</keyword>
<evidence type="ECO:0000256" key="7">
    <source>
        <dbReference type="SAM" id="Phobius"/>
    </source>
</evidence>
<feature type="transmembrane region" description="Helical" evidence="7">
    <location>
        <begin position="172"/>
        <end position="193"/>
    </location>
</feature>
<keyword evidence="4 7" id="KW-0812">Transmembrane</keyword>
<feature type="transmembrane region" description="Helical" evidence="7">
    <location>
        <begin position="48"/>
        <end position="68"/>
    </location>
</feature>
<feature type="transmembrane region" description="Helical" evidence="7">
    <location>
        <begin position="80"/>
        <end position="97"/>
    </location>
</feature>
<comment type="caution">
    <text evidence="8">The sequence shown here is derived from an EMBL/GenBank/DDBJ whole genome shotgun (WGS) entry which is preliminary data.</text>
</comment>
<dbReference type="InterPro" id="IPR036259">
    <property type="entry name" value="MFS_trans_sf"/>
</dbReference>
<dbReference type="STRING" id="1798351.A2930_03155"/>
<feature type="transmembrane region" description="Helical" evidence="7">
    <location>
        <begin position="286"/>
        <end position="306"/>
    </location>
</feature>
<feature type="transmembrane region" description="Helical" evidence="7">
    <location>
        <begin position="103"/>
        <end position="125"/>
    </location>
</feature>
<evidence type="ECO:0000256" key="2">
    <source>
        <dbReference type="ARBA" id="ARBA00007015"/>
    </source>
</evidence>
<dbReference type="InterPro" id="IPR039309">
    <property type="entry name" value="BT1"/>
</dbReference>